<dbReference type="Pfam" id="PF01464">
    <property type="entry name" value="SLT"/>
    <property type="match status" value="1"/>
</dbReference>
<dbReference type="CDD" id="cd16894">
    <property type="entry name" value="MltD-like"/>
    <property type="match status" value="1"/>
</dbReference>
<gene>
    <name evidence="4" type="ORF">ABNE31_02825</name>
</gene>
<dbReference type="GO" id="GO:0000270">
    <property type="term" value="P:peptidoglycan metabolic process"/>
    <property type="evidence" value="ECO:0007669"/>
    <property type="project" value="InterPro"/>
</dbReference>
<dbReference type="InterPro" id="IPR023346">
    <property type="entry name" value="Lysozyme-like_dom_sf"/>
</dbReference>
<dbReference type="InterPro" id="IPR018392">
    <property type="entry name" value="LysM"/>
</dbReference>
<name>A0AAU7MZR8_9FLAO</name>
<dbReference type="KEGG" id="fld:ABNE31_02825"/>
<dbReference type="CDD" id="cd00118">
    <property type="entry name" value="LysM"/>
    <property type="match status" value="2"/>
</dbReference>
<dbReference type="PROSITE" id="PS00922">
    <property type="entry name" value="TRANSGLYCOSYLASE"/>
    <property type="match status" value="1"/>
</dbReference>
<comment type="similarity">
    <text evidence="1">Belongs to the transglycosylase Slt family.</text>
</comment>
<dbReference type="AlphaFoldDB" id="A0AAU7MZR8"/>
<dbReference type="InterPro" id="IPR000189">
    <property type="entry name" value="Transglyc_AS"/>
</dbReference>
<keyword evidence="2" id="KW-0732">Signal</keyword>
<feature type="signal peptide" evidence="2">
    <location>
        <begin position="1"/>
        <end position="22"/>
    </location>
</feature>
<dbReference type="Gene3D" id="3.10.350.10">
    <property type="entry name" value="LysM domain"/>
    <property type="match status" value="2"/>
</dbReference>
<dbReference type="GO" id="GO:0016020">
    <property type="term" value="C:membrane"/>
    <property type="evidence" value="ECO:0007669"/>
    <property type="project" value="InterPro"/>
</dbReference>
<evidence type="ECO:0000259" key="3">
    <source>
        <dbReference type="PROSITE" id="PS51782"/>
    </source>
</evidence>
<evidence type="ECO:0000313" key="4">
    <source>
        <dbReference type="EMBL" id="XBQ23859.1"/>
    </source>
</evidence>
<dbReference type="GO" id="GO:0008932">
    <property type="term" value="F:lytic endotransglycosylase activity"/>
    <property type="evidence" value="ECO:0007669"/>
    <property type="project" value="TreeGrafter"/>
</dbReference>
<dbReference type="SMART" id="SM00257">
    <property type="entry name" value="LysM"/>
    <property type="match status" value="2"/>
</dbReference>
<dbReference type="Pfam" id="PF01476">
    <property type="entry name" value="LysM"/>
    <property type="match status" value="2"/>
</dbReference>
<sequence length="532" mass="60588">MNQRLKIAVFAAMLSLAPYLSAQQDSTQEEEKDSIMLQEEEEGVIAVSNIKIDGQLMALETHEDGKFKLRDLEEAWRYDSLWLNELHSNAELFSDMLLEVQNGPGQDSIFVVDLPTDTLKARLARMNEKTPFNITYNSSLESVIKSFLTRRRDLMQRMMTASQFYFPLFEQELDNQNIPLEIKYLAIVESALNPKAMSRVGAKGLWQFMYSTGKMYGLDVSSYVDERHDPIMATKAASKYLSRLYDIFGDWDLALAAYNSGPGNVNKAIRRSGGYENYWNIRPFLPRETAGYLPAFLATMYIFEYAEEHGLQYKKAERPYFETDTIHVKNLITFDQISKLVDISNEELEMLNPAYKLNIIPKVEGKNYALRLPKSKIGKFVANEEEIYAFVKKELDSLEKPLPSMITAQDQIRYRVKSGDYLGKIAERYGVGVSQIKRWNGLRSNNLRVGQRLTIFPRKPYVAESSSKSSASKSSNTVANGAKVHTVQSGDSLWTISKKYPGVTIENLREWNGIRGNNLKPGTKLKLCDCSS</sequence>
<dbReference type="SUPFAM" id="SSF53955">
    <property type="entry name" value="Lysozyme-like"/>
    <property type="match status" value="1"/>
</dbReference>
<dbReference type="RefSeq" id="WP_349352297.1">
    <property type="nucleotide sequence ID" value="NZ_CP157804.1"/>
</dbReference>
<accession>A0AAU7MZR8</accession>
<dbReference type="PROSITE" id="PS51782">
    <property type="entry name" value="LYSM"/>
    <property type="match status" value="2"/>
</dbReference>
<dbReference type="InterPro" id="IPR008258">
    <property type="entry name" value="Transglycosylase_SLT_dom_1"/>
</dbReference>
<evidence type="ECO:0000256" key="2">
    <source>
        <dbReference type="SAM" id="SignalP"/>
    </source>
</evidence>
<dbReference type="PANTHER" id="PTHR33734">
    <property type="entry name" value="LYSM DOMAIN-CONTAINING GPI-ANCHORED PROTEIN 2"/>
    <property type="match status" value="1"/>
</dbReference>
<dbReference type="EMBL" id="CP157804">
    <property type="protein sequence ID" value="XBQ23859.1"/>
    <property type="molecule type" value="Genomic_DNA"/>
</dbReference>
<dbReference type="PANTHER" id="PTHR33734:SF22">
    <property type="entry name" value="MEMBRANE-BOUND LYTIC MUREIN TRANSGLYCOSYLASE D"/>
    <property type="match status" value="1"/>
</dbReference>
<dbReference type="SUPFAM" id="SSF54106">
    <property type="entry name" value="LysM domain"/>
    <property type="match status" value="2"/>
</dbReference>
<reference evidence="4" key="1">
    <citation type="submission" date="2024-05" db="EMBL/GenBank/DDBJ databases">
        <title>Draft Genome Sequences of Flagellimonas sp. MMG031 and Marinobacter sp. MMG032 Isolated from the dinoflagellate Symbiodinium pilosum.</title>
        <authorList>
            <person name="Shikuma N.J."/>
            <person name="Farrell M.V."/>
        </authorList>
    </citation>
    <scope>NUCLEOTIDE SEQUENCE</scope>
    <source>
        <strain evidence="4">MMG031</strain>
    </source>
</reference>
<feature type="domain" description="LysM" evidence="3">
    <location>
        <begin position="483"/>
        <end position="527"/>
    </location>
</feature>
<proteinExistence type="inferred from homology"/>
<dbReference type="Gene3D" id="1.10.530.10">
    <property type="match status" value="1"/>
</dbReference>
<protein>
    <submittedName>
        <fullName evidence="4">LysM peptidoglycan-binding domain-containing protein</fullName>
    </submittedName>
</protein>
<feature type="chain" id="PRO_5043369474" evidence="2">
    <location>
        <begin position="23"/>
        <end position="532"/>
    </location>
</feature>
<dbReference type="InterPro" id="IPR036779">
    <property type="entry name" value="LysM_dom_sf"/>
</dbReference>
<organism evidence="4">
    <name type="scientific">Flagellimonas sp. MMG031</name>
    <dbReference type="NCBI Taxonomy" id="3158549"/>
    <lineage>
        <taxon>Bacteria</taxon>
        <taxon>Pseudomonadati</taxon>
        <taxon>Bacteroidota</taxon>
        <taxon>Flavobacteriia</taxon>
        <taxon>Flavobacteriales</taxon>
        <taxon>Flavobacteriaceae</taxon>
        <taxon>Flagellimonas</taxon>
    </lineage>
</organism>
<feature type="domain" description="LysM" evidence="3">
    <location>
        <begin position="412"/>
        <end position="455"/>
    </location>
</feature>
<evidence type="ECO:0000256" key="1">
    <source>
        <dbReference type="ARBA" id="ARBA00007734"/>
    </source>
</evidence>